<feature type="region of interest" description="Disordered" evidence="7">
    <location>
        <begin position="201"/>
        <end position="286"/>
    </location>
</feature>
<feature type="compositionally biased region" description="Polar residues" evidence="7">
    <location>
        <begin position="202"/>
        <end position="223"/>
    </location>
</feature>
<protein>
    <recommendedName>
        <fullName evidence="8">BZIP domain-containing protein</fullName>
    </recommendedName>
</protein>
<keyword evidence="6" id="KW-0539">Nucleus</keyword>
<dbReference type="STRING" id="1076872.G8ZZQ1"/>
<evidence type="ECO:0000256" key="2">
    <source>
        <dbReference type="ARBA" id="ARBA00007163"/>
    </source>
</evidence>
<dbReference type="HOGENOM" id="CLU_056594_0_0_1"/>
<name>G8ZZQ1_TORDE</name>
<dbReference type="Gene3D" id="1.20.5.170">
    <property type="match status" value="1"/>
</dbReference>
<dbReference type="FunCoup" id="G8ZZQ1">
    <property type="interactions" value="2253"/>
</dbReference>
<evidence type="ECO:0000256" key="3">
    <source>
        <dbReference type="ARBA" id="ARBA00023015"/>
    </source>
</evidence>
<evidence type="ECO:0000313" key="10">
    <source>
        <dbReference type="Proteomes" id="UP000005627"/>
    </source>
</evidence>
<dbReference type="KEGG" id="tdl:TDEL_0H02360"/>
<evidence type="ECO:0000256" key="7">
    <source>
        <dbReference type="SAM" id="MobiDB-lite"/>
    </source>
</evidence>
<dbReference type="SUPFAM" id="SSF57959">
    <property type="entry name" value="Leucine zipper domain"/>
    <property type="match status" value="1"/>
</dbReference>
<dbReference type="CDD" id="cd14687">
    <property type="entry name" value="bZIP_ATF2"/>
    <property type="match status" value="1"/>
</dbReference>
<gene>
    <name evidence="9" type="primary">TDEL0H02360</name>
    <name evidence="9" type="ORF">TDEL_0H02360</name>
</gene>
<dbReference type="SMART" id="SM00338">
    <property type="entry name" value="BRLZ"/>
    <property type="match status" value="1"/>
</dbReference>
<feature type="domain" description="BZIP" evidence="8">
    <location>
        <begin position="292"/>
        <end position="353"/>
    </location>
</feature>
<dbReference type="GeneID" id="11501259"/>
<dbReference type="Proteomes" id="UP000005627">
    <property type="component" value="Chromosome 8"/>
</dbReference>
<dbReference type="GO" id="GO:0005634">
    <property type="term" value="C:nucleus"/>
    <property type="evidence" value="ECO:0007669"/>
    <property type="project" value="UniProtKB-SubCell"/>
</dbReference>
<reference evidence="9 10" key="1">
    <citation type="journal article" date="2011" name="Proc. Natl. Acad. Sci. U.S.A.">
        <title>Evolutionary erosion of yeast sex chromosomes by mating-type switching accidents.</title>
        <authorList>
            <person name="Gordon J.L."/>
            <person name="Armisen D."/>
            <person name="Proux-Wera E."/>
            <person name="Oheigeartaigh S.S."/>
            <person name="Byrne K.P."/>
            <person name="Wolfe K.H."/>
        </authorList>
    </citation>
    <scope>NUCLEOTIDE SEQUENCE [LARGE SCALE GENOMIC DNA]</scope>
    <source>
        <strain evidence="10">ATCC 10662 / CBS 1146 / NBRC 0425 / NCYC 2629 / NRRL Y-866</strain>
    </source>
</reference>
<sequence length="391" mass="44054">MDEHDRHVQVAHGVPFRGSTAVPDGNLVHSQQQQLPHAAIDHQQVPFGDMMMHNEYLPTDSTHTNGNGLMANGTADSRNVLLAMTMNNPHLLTDPSIQETLSPFFQPFGVDVSHLPMTNPPIFQSSLTRYDEPVRRRRISISNGQISQLGEDLETVENLYNTQPPPLPPRFDQQHAAKPFFESSSVSGENSKNVLIHIQDNGEGTQGHSNVLPTIPPWQSNNPVKEEEPKSLASLLQDNQGPLSTNGNPDPLPTAELSRNTSTSSSSSQFQGYQGQYGSNRMEPMPGTNAWKRARLLERNRIAASKCRQRKKVAQLQLQQEFDVMSKENRMMRKKLDYYEKLVLKFKRFSEAHMKKCTDMQSFSIIEEMLMIDSGIREVDKDGLVVKIEEK</sequence>
<keyword evidence="5" id="KW-0804">Transcription</keyword>
<comment type="subcellular location">
    <subcellularLocation>
        <location evidence="1">Nucleus</location>
    </subcellularLocation>
</comment>
<keyword evidence="4" id="KW-0238">DNA-binding</keyword>
<evidence type="ECO:0000313" key="9">
    <source>
        <dbReference type="EMBL" id="CCE94095.1"/>
    </source>
</evidence>
<dbReference type="EMBL" id="HE616749">
    <property type="protein sequence ID" value="CCE94095.1"/>
    <property type="molecule type" value="Genomic_DNA"/>
</dbReference>
<dbReference type="InParanoid" id="G8ZZQ1"/>
<dbReference type="Pfam" id="PF00170">
    <property type="entry name" value="bZIP_1"/>
    <property type="match status" value="1"/>
</dbReference>
<evidence type="ECO:0000256" key="4">
    <source>
        <dbReference type="ARBA" id="ARBA00023125"/>
    </source>
</evidence>
<proteinExistence type="inferred from homology"/>
<feature type="compositionally biased region" description="Low complexity" evidence="7">
    <location>
        <begin position="261"/>
        <end position="279"/>
    </location>
</feature>
<dbReference type="OrthoDB" id="295274at2759"/>
<dbReference type="InterPro" id="IPR051027">
    <property type="entry name" value="bZIP_transcription_factors"/>
</dbReference>
<comment type="similarity">
    <text evidence="2">Belongs to the bZIP family.</text>
</comment>
<dbReference type="PROSITE" id="PS00036">
    <property type="entry name" value="BZIP_BASIC"/>
    <property type="match status" value="1"/>
</dbReference>
<dbReference type="RefSeq" id="XP_003683306.1">
    <property type="nucleotide sequence ID" value="XM_003683258.1"/>
</dbReference>
<dbReference type="FunFam" id="1.20.5.170:FF:000053">
    <property type="entry name" value="BZIP transcription factor AtfA"/>
    <property type="match status" value="1"/>
</dbReference>
<feature type="compositionally biased region" description="Polar residues" evidence="7">
    <location>
        <begin position="234"/>
        <end position="248"/>
    </location>
</feature>
<dbReference type="GO" id="GO:0001228">
    <property type="term" value="F:DNA-binding transcription activator activity, RNA polymerase II-specific"/>
    <property type="evidence" value="ECO:0007669"/>
    <property type="project" value="UniProtKB-ARBA"/>
</dbReference>
<dbReference type="eggNOG" id="KOG1414">
    <property type="taxonomic scope" value="Eukaryota"/>
</dbReference>
<evidence type="ECO:0000259" key="8">
    <source>
        <dbReference type="PROSITE" id="PS50217"/>
    </source>
</evidence>
<dbReference type="PANTHER" id="PTHR19304">
    <property type="entry name" value="CYCLIC-AMP RESPONSE ELEMENT BINDING PROTEIN"/>
    <property type="match status" value="1"/>
</dbReference>
<keyword evidence="3" id="KW-0805">Transcription regulation</keyword>
<evidence type="ECO:0000256" key="1">
    <source>
        <dbReference type="ARBA" id="ARBA00004123"/>
    </source>
</evidence>
<dbReference type="PROSITE" id="PS50217">
    <property type="entry name" value="BZIP"/>
    <property type="match status" value="1"/>
</dbReference>
<dbReference type="InterPro" id="IPR046347">
    <property type="entry name" value="bZIP_sf"/>
</dbReference>
<organism evidence="9 10">
    <name type="scientific">Torulaspora delbrueckii</name>
    <name type="common">Yeast</name>
    <name type="synonym">Candida colliculosa</name>
    <dbReference type="NCBI Taxonomy" id="4950"/>
    <lineage>
        <taxon>Eukaryota</taxon>
        <taxon>Fungi</taxon>
        <taxon>Dikarya</taxon>
        <taxon>Ascomycota</taxon>
        <taxon>Saccharomycotina</taxon>
        <taxon>Saccharomycetes</taxon>
        <taxon>Saccharomycetales</taxon>
        <taxon>Saccharomycetaceae</taxon>
        <taxon>Torulaspora</taxon>
    </lineage>
</organism>
<evidence type="ECO:0000256" key="5">
    <source>
        <dbReference type="ARBA" id="ARBA00023163"/>
    </source>
</evidence>
<dbReference type="AlphaFoldDB" id="G8ZZQ1"/>
<dbReference type="InterPro" id="IPR004827">
    <property type="entry name" value="bZIP"/>
</dbReference>
<evidence type="ECO:0000256" key="6">
    <source>
        <dbReference type="ARBA" id="ARBA00023242"/>
    </source>
</evidence>
<keyword evidence="10" id="KW-1185">Reference proteome</keyword>
<accession>G8ZZQ1</accession>
<dbReference type="GO" id="GO:0043565">
    <property type="term" value="F:sequence-specific DNA binding"/>
    <property type="evidence" value="ECO:0007669"/>
    <property type="project" value="UniProtKB-ARBA"/>
</dbReference>